<dbReference type="GO" id="GO:0042393">
    <property type="term" value="F:histone binding"/>
    <property type="evidence" value="ECO:0007669"/>
    <property type="project" value="TreeGrafter"/>
</dbReference>
<dbReference type="GO" id="GO:0008270">
    <property type="term" value="F:zinc ion binding"/>
    <property type="evidence" value="ECO:0007669"/>
    <property type="project" value="UniProtKB-KW"/>
</dbReference>
<comment type="subcellular location">
    <subcellularLocation>
        <location evidence="1">Nucleus</location>
    </subcellularLocation>
</comment>
<dbReference type="PANTHER" id="PTHR47025">
    <property type="entry name" value="AUTOIMMUNE REGULATOR"/>
    <property type="match status" value="1"/>
</dbReference>
<evidence type="ECO:0000256" key="1">
    <source>
        <dbReference type="ARBA" id="ARBA00004123"/>
    </source>
</evidence>
<comment type="caution">
    <text evidence="10">The sequence shown here is derived from an EMBL/GenBank/DDBJ whole genome shotgun (WGS) entry which is preliminary data.</text>
</comment>
<dbReference type="SUPFAM" id="SSF57903">
    <property type="entry name" value="FYVE/PHD zinc finger"/>
    <property type="match status" value="2"/>
</dbReference>
<feature type="domain" description="PHD-type" evidence="8">
    <location>
        <begin position="446"/>
        <end position="491"/>
    </location>
</feature>
<dbReference type="PROSITE" id="PS51186">
    <property type="entry name" value="GNAT"/>
    <property type="match status" value="1"/>
</dbReference>
<feature type="region of interest" description="Disordered" evidence="7">
    <location>
        <begin position="509"/>
        <end position="570"/>
    </location>
</feature>
<feature type="compositionally biased region" description="Low complexity" evidence="7">
    <location>
        <begin position="1258"/>
        <end position="1284"/>
    </location>
</feature>
<evidence type="ECO:0000313" key="11">
    <source>
        <dbReference type="Proteomes" id="UP000239649"/>
    </source>
</evidence>
<feature type="compositionally biased region" description="Low complexity" evidence="7">
    <location>
        <begin position="66"/>
        <end position="80"/>
    </location>
</feature>
<keyword evidence="5" id="KW-0539">Nucleus</keyword>
<dbReference type="GO" id="GO:0005634">
    <property type="term" value="C:nucleus"/>
    <property type="evidence" value="ECO:0007669"/>
    <property type="project" value="UniProtKB-SubCell"/>
</dbReference>
<keyword evidence="3 6" id="KW-0863">Zinc-finger</keyword>
<feature type="compositionally biased region" description="Low complexity" evidence="7">
    <location>
        <begin position="1041"/>
        <end position="1076"/>
    </location>
</feature>
<dbReference type="GO" id="GO:0000977">
    <property type="term" value="F:RNA polymerase II transcription regulatory region sequence-specific DNA binding"/>
    <property type="evidence" value="ECO:0007669"/>
    <property type="project" value="TreeGrafter"/>
</dbReference>
<dbReference type="InterPro" id="IPR016181">
    <property type="entry name" value="Acyl_CoA_acyltransferase"/>
</dbReference>
<keyword evidence="11" id="KW-1185">Reference proteome</keyword>
<dbReference type="InterPro" id="IPR019786">
    <property type="entry name" value="Zinc_finger_PHD-type_CS"/>
</dbReference>
<evidence type="ECO:0000256" key="2">
    <source>
        <dbReference type="ARBA" id="ARBA00022723"/>
    </source>
</evidence>
<dbReference type="GO" id="GO:0003682">
    <property type="term" value="F:chromatin binding"/>
    <property type="evidence" value="ECO:0007669"/>
    <property type="project" value="TreeGrafter"/>
</dbReference>
<dbReference type="InterPro" id="IPR000182">
    <property type="entry name" value="GNAT_dom"/>
</dbReference>
<dbReference type="PANTHER" id="PTHR47025:SF2">
    <property type="entry name" value="AUTOIMMUNE REGULATOR"/>
    <property type="match status" value="1"/>
</dbReference>
<feature type="region of interest" description="Disordered" evidence="7">
    <location>
        <begin position="1242"/>
        <end position="1312"/>
    </location>
</feature>
<evidence type="ECO:0000256" key="7">
    <source>
        <dbReference type="SAM" id="MobiDB-lite"/>
    </source>
</evidence>
<feature type="region of interest" description="Disordered" evidence="7">
    <location>
        <begin position="1"/>
        <end position="21"/>
    </location>
</feature>
<gene>
    <name evidence="10" type="ORF">C2E20_5088</name>
</gene>
<feature type="compositionally biased region" description="Low complexity" evidence="7">
    <location>
        <begin position="539"/>
        <end position="555"/>
    </location>
</feature>
<evidence type="ECO:0000259" key="9">
    <source>
        <dbReference type="PROSITE" id="PS51186"/>
    </source>
</evidence>
<dbReference type="InterPro" id="IPR019787">
    <property type="entry name" value="Znf_PHD-finger"/>
</dbReference>
<reference evidence="10 11" key="1">
    <citation type="journal article" date="2018" name="Plant J.">
        <title>Genome sequences of Chlorella sorokiniana UTEX 1602 and Micractinium conductrix SAG 241.80: implications to maltose excretion by a green alga.</title>
        <authorList>
            <person name="Arriola M.B."/>
            <person name="Velmurugan N."/>
            <person name="Zhang Y."/>
            <person name="Plunkett M.H."/>
            <person name="Hondzo H."/>
            <person name="Barney B.M."/>
        </authorList>
    </citation>
    <scope>NUCLEOTIDE SEQUENCE [LARGE SCALE GENOMIC DNA]</scope>
    <source>
        <strain evidence="10 11">SAG 241.80</strain>
    </source>
</reference>
<feature type="compositionally biased region" description="Low complexity" evidence="7">
    <location>
        <begin position="239"/>
        <end position="266"/>
    </location>
</feature>
<feature type="compositionally biased region" description="Gly residues" evidence="7">
    <location>
        <begin position="556"/>
        <end position="565"/>
    </location>
</feature>
<dbReference type="PROSITE" id="PS50016">
    <property type="entry name" value="ZF_PHD_2"/>
    <property type="match status" value="1"/>
</dbReference>
<evidence type="ECO:0000256" key="6">
    <source>
        <dbReference type="PROSITE-ProRule" id="PRU00146"/>
    </source>
</evidence>
<dbReference type="SUPFAM" id="SSF55729">
    <property type="entry name" value="Acyl-CoA N-acyltransferases (Nat)"/>
    <property type="match status" value="1"/>
</dbReference>
<dbReference type="InterPro" id="IPR001965">
    <property type="entry name" value="Znf_PHD"/>
</dbReference>
<dbReference type="InterPro" id="IPR056511">
    <property type="entry name" value="IDM1_C"/>
</dbReference>
<feature type="region of interest" description="Disordered" evidence="7">
    <location>
        <begin position="36"/>
        <end position="127"/>
    </location>
</feature>
<dbReference type="Gene3D" id="3.30.40.10">
    <property type="entry name" value="Zinc/RING finger domain, C3HC4 (zinc finger)"/>
    <property type="match status" value="2"/>
</dbReference>
<dbReference type="InterPro" id="IPR013083">
    <property type="entry name" value="Znf_RING/FYVE/PHD"/>
</dbReference>
<dbReference type="Pfam" id="PF16135">
    <property type="entry name" value="TDBD"/>
    <property type="match status" value="2"/>
</dbReference>
<feature type="region of interest" description="Disordered" evidence="7">
    <location>
        <begin position="210"/>
        <end position="271"/>
    </location>
</feature>
<organism evidence="10 11">
    <name type="scientific">Micractinium conductrix</name>
    <dbReference type="NCBI Taxonomy" id="554055"/>
    <lineage>
        <taxon>Eukaryota</taxon>
        <taxon>Viridiplantae</taxon>
        <taxon>Chlorophyta</taxon>
        <taxon>core chlorophytes</taxon>
        <taxon>Trebouxiophyceae</taxon>
        <taxon>Chlorellales</taxon>
        <taxon>Chlorellaceae</taxon>
        <taxon>Chlorella clade</taxon>
        <taxon>Micractinium</taxon>
    </lineage>
</organism>
<evidence type="ECO:0000256" key="3">
    <source>
        <dbReference type="ARBA" id="ARBA00022771"/>
    </source>
</evidence>
<dbReference type="PROSITE" id="PS01359">
    <property type="entry name" value="ZF_PHD_1"/>
    <property type="match status" value="1"/>
</dbReference>
<evidence type="ECO:0000313" key="10">
    <source>
        <dbReference type="EMBL" id="PSC71600.1"/>
    </source>
</evidence>
<dbReference type="OrthoDB" id="1903104at2759"/>
<feature type="compositionally biased region" description="Low complexity" evidence="7">
    <location>
        <begin position="1116"/>
        <end position="1129"/>
    </location>
</feature>
<dbReference type="Proteomes" id="UP000239649">
    <property type="component" value="Unassembled WGS sequence"/>
</dbReference>
<evidence type="ECO:0000256" key="5">
    <source>
        <dbReference type="ARBA" id="ARBA00023242"/>
    </source>
</evidence>
<proteinExistence type="predicted"/>
<keyword evidence="4" id="KW-0862">Zinc</keyword>
<name>A0A2P6VBX8_9CHLO</name>
<feature type="region of interest" description="Disordered" evidence="7">
    <location>
        <begin position="1097"/>
        <end position="1134"/>
    </location>
</feature>
<dbReference type="InterPro" id="IPR011011">
    <property type="entry name" value="Znf_FYVE_PHD"/>
</dbReference>
<dbReference type="SMART" id="SM00249">
    <property type="entry name" value="PHD"/>
    <property type="match status" value="2"/>
</dbReference>
<dbReference type="Pfam" id="PF23209">
    <property type="entry name" value="IDM1_C"/>
    <property type="match status" value="1"/>
</dbReference>
<feature type="compositionally biased region" description="Low complexity" evidence="7">
    <location>
        <begin position="98"/>
        <end position="127"/>
    </location>
</feature>
<dbReference type="GO" id="GO:0045944">
    <property type="term" value="P:positive regulation of transcription by RNA polymerase II"/>
    <property type="evidence" value="ECO:0007669"/>
    <property type="project" value="TreeGrafter"/>
</dbReference>
<sequence length="1324" mass="139092">MLGRSEPVATDGGRPSRRAANAAQVAIAQTYAFEGARGAGDMSPPQRAKQAAAMQTLEEAAGRGGRPWQQQQQPAGKQQPLENGATPGKKRKRGGASPGADSPSDGGGAAAAPAQGQHAGAATPAVAALHAPSQTVDLEPMLELARQSETQEVLRNRLQERYPPARGRAHINTAFRDLFLTLCPGQIFHGRSSALPHMSHHLFRLAGKPVGKPPAAYKPRGPRSPSTGTATPGLPPKVPSAHAGVPPAAAAQPPAAAAGQPPAGSAGLAGGGAQLAHGDALGPAAAAAARAAATASGELPVSSAGGLDAKAAMARITAEGYPAELIRFAALVRRTLGMQRGGTAAHLRMMLKTLHLAGQKVRFQSKAGKILNYGRLSEEGGIQCFCKQCNGKEVSASEFEEHSGSKDRRPADGIFLESCNRSLKELLNLINSAEMAACTEVVDVHMEACYHCNKSGELLCCDGCTCAFHTSCVNLDVVPQGDWFCPLCQAAGITEKPKPMLPLQPKQLAIVKPPKASKNRTPSGGKLNGKLSKKGGAGEASAGGPPSSKAPSKASYGGGGGGGSGRVHMAAPMAPRAPRLGRPGARSNKNKRLFEGEEGALINGQKLLYKTTQGEVLLEGVAVIERGGPSGILCGCCSTLISASGFEAHAGRGQRRAPYDNIFTEDGMTLKAMAALLPDLEDEAAPARQAGEYGMDDLADDAREVISELDTLAGGCVLCHEVDFQRGGFGPRTIMLCDQCEREFHVGCLKKCGKCELDAVPEGDWYCSEECERIRRLVGAAVQEQQMDIPGYPSHTWQVMRGKDGRSATGWSLRAAQEILQESFDPIMDLASNTDLLPVMLYARRSGEWDYSNCLTLLLRHKGKPVVAAIVRVFGPQLAELPLIATKNTARRQGHARILVDCFQNMLKQAGVHTLVLPAAHETVETWKSGFQFTDMPEDDCRLAKQQLRILIFPGTEVLWKHFPEVPAPKGHHILVPPPDRPSPEEAADAMEVAAITANMVACVSAACGEPILPEMLGMTTDEAAAAVSAPVGSAAGGGAAQPAGHPAAAAAAAAPRWQQQAGALPPAVQQQQQQPVDEYEAMIAAAHASADQQFAAGGAYGRPGRMAGNGPAGYAQQRQPQPASSSDSVECETVVEPATGEPVRRCLKLYKRYLKCAGSPIKEEEQQETVVARGEGAQQLEPHLAELPSGLGAGGGAPAPAAAAGEPTEAAWMEGAAQSVDAFLRFAEALQEELEPGTMQLDHLPPAAARPYGTTEAASSQQQQHPPSQQQQQQQSQQAAEQPFAWLGGLLRGKRRDEAGGSAARRCIEPSTWREFEKDFTEV</sequence>
<feature type="region of interest" description="Disordered" evidence="7">
    <location>
        <begin position="1033"/>
        <end position="1076"/>
    </location>
</feature>
<dbReference type="EMBL" id="LHPF02000014">
    <property type="protein sequence ID" value="PSC71600.1"/>
    <property type="molecule type" value="Genomic_DNA"/>
</dbReference>
<dbReference type="GO" id="GO:0016747">
    <property type="term" value="F:acyltransferase activity, transferring groups other than amino-acyl groups"/>
    <property type="evidence" value="ECO:0007669"/>
    <property type="project" value="InterPro"/>
</dbReference>
<keyword evidence="2" id="KW-0479">Metal-binding</keyword>
<accession>A0A2P6VBX8</accession>
<evidence type="ECO:0000259" key="8">
    <source>
        <dbReference type="PROSITE" id="PS50016"/>
    </source>
</evidence>
<dbReference type="STRING" id="554055.A0A2P6VBX8"/>
<evidence type="ECO:0000256" key="4">
    <source>
        <dbReference type="ARBA" id="ARBA00022833"/>
    </source>
</evidence>
<feature type="domain" description="N-acetyltransferase" evidence="9">
    <location>
        <begin position="803"/>
        <end position="949"/>
    </location>
</feature>
<protein>
    <submittedName>
        <fullName evidence="10">Nucleosome-remodeling factor subunit BPTF</fullName>
    </submittedName>
</protein>
<dbReference type="InterPro" id="IPR032308">
    <property type="entry name" value="TDBD"/>
</dbReference>